<dbReference type="Proteomes" id="UP000652761">
    <property type="component" value="Unassembled WGS sequence"/>
</dbReference>
<gene>
    <name evidence="1" type="ORF">Taro_052557</name>
</gene>
<sequence>MGAPVRNSPDDAPTGAAFQARSREVSYLLPNAHAYKRLRYSAMQMFRSKPPGINPGVVLLDLNPQLGPVGTNPNKVLLDTNL</sequence>
<protein>
    <submittedName>
        <fullName evidence="1">Uncharacterized protein</fullName>
    </submittedName>
</protein>
<evidence type="ECO:0000313" key="2">
    <source>
        <dbReference type="Proteomes" id="UP000652761"/>
    </source>
</evidence>
<name>A0A843XK50_COLES</name>
<dbReference type="EMBL" id="NMUH01009010">
    <property type="protein sequence ID" value="MQM19551.1"/>
    <property type="molecule type" value="Genomic_DNA"/>
</dbReference>
<evidence type="ECO:0000313" key="1">
    <source>
        <dbReference type="EMBL" id="MQM19551.1"/>
    </source>
</evidence>
<reference evidence="1" key="1">
    <citation type="submission" date="2017-07" db="EMBL/GenBank/DDBJ databases">
        <title>Taro Niue Genome Assembly and Annotation.</title>
        <authorList>
            <person name="Atibalentja N."/>
            <person name="Keating K."/>
            <person name="Fields C.J."/>
        </authorList>
    </citation>
    <scope>NUCLEOTIDE SEQUENCE</scope>
    <source>
        <strain evidence="1">Niue_2</strain>
        <tissue evidence="1">Leaf</tissue>
    </source>
</reference>
<organism evidence="1 2">
    <name type="scientific">Colocasia esculenta</name>
    <name type="common">Wild taro</name>
    <name type="synonym">Arum esculentum</name>
    <dbReference type="NCBI Taxonomy" id="4460"/>
    <lineage>
        <taxon>Eukaryota</taxon>
        <taxon>Viridiplantae</taxon>
        <taxon>Streptophyta</taxon>
        <taxon>Embryophyta</taxon>
        <taxon>Tracheophyta</taxon>
        <taxon>Spermatophyta</taxon>
        <taxon>Magnoliopsida</taxon>
        <taxon>Liliopsida</taxon>
        <taxon>Araceae</taxon>
        <taxon>Aroideae</taxon>
        <taxon>Colocasieae</taxon>
        <taxon>Colocasia</taxon>
    </lineage>
</organism>
<proteinExistence type="predicted"/>
<keyword evidence="2" id="KW-1185">Reference proteome</keyword>
<dbReference type="AlphaFoldDB" id="A0A843XK50"/>
<comment type="caution">
    <text evidence="1">The sequence shown here is derived from an EMBL/GenBank/DDBJ whole genome shotgun (WGS) entry which is preliminary data.</text>
</comment>
<accession>A0A843XK50</accession>